<sequence>MLTYVINLERSVDRRQVLTEKLARDSWPHTFVNAVDGRALSAQDRALYSPLLAFLRFGRGLKAGELACYLSHLKCLRQFLATDEPVCLVLEDDVDWTPGTGAVVQELAQVLGQHGEPWEVVNLGHVSKRPALAAPIARIAEDNAVSRIFDFPLTTHALLWNREGARHFLHRSRRIFDPVDVAARRIYSGTGLGLGLIARLVFQADFDSEIDASGSAGSGTASKPVEAWRRLRARQLRKYHLIRARRGFAAWTEREDFAATADPAH</sequence>
<gene>
    <name evidence="2" type="ORF">SSE37_23859</name>
</gene>
<dbReference type="RefSeq" id="WP_005856924.1">
    <property type="nucleotide sequence ID" value="NZ_AAYA01000003.1"/>
</dbReference>
<name>A3K0L7_SAGS3</name>
<keyword evidence="3" id="KW-1185">Reference proteome</keyword>
<protein>
    <submittedName>
        <fullName evidence="2">Glycosyl transferase, family 25</fullName>
    </submittedName>
</protein>
<dbReference type="eggNOG" id="COG3306">
    <property type="taxonomic scope" value="Bacteria"/>
</dbReference>
<dbReference type="AlphaFoldDB" id="A3K0L7"/>
<dbReference type="EMBL" id="AAYA01000003">
    <property type="protein sequence ID" value="EBA09332.1"/>
    <property type="molecule type" value="Genomic_DNA"/>
</dbReference>
<organism evidence="2 3">
    <name type="scientific">Sagittula stellata (strain ATCC 700073 / DSM 11524 / E-37)</name>
    <dbReference type="NCBI Taxonomy" id="388399"/>
    <lineage>
        <taxon>Bacteria</taxon>
        <taxon>Pseudomonadati</taxon>
        <taxon>Pseudomonadota</taxon>
        <taxon>Alphaproteobacteria</taxon>
        <taxon>Rhodobacterales</taxon>
        <taxon>Roseobacteraceae</taxon>
        <taxon>Sagittula</taxon>
    </lineage>
</organism>
<keyword evidence="2" id="KW-0808">Transferase</keyword>
<comment type="caution">
    <text evidence="2">The sequence shown here is derived from an EMBL/GenBank/DDBJ whole genome shotgun (WGS) entry which is preliminary data.</text>
</comment>
<dbReference type="Pfam" id="PF01755">
    <property type="entry name" value="Glyco_transf_25"/>
    <property type="match status" value="1"/>
</dbReference>
<evidence type="ECO:0000259" key="1">
    <source>
        <dbReference type="Pfam" id="PF01755"/>
    </source>
</evidence>
<proteinExistence type="predicted"/>
<dbReference type="GO" id="GO:0016740">
    <property type="term" value="F:transferase activity"/>
    <property type="evidence" value="ECO:0007669"/>
    <property type="project" value="UniProtKB-KW"/>
</dbReference>
<dbReference type="CDD" id="cd06532">
    <property type="entry name" value="Glyco_transf_25"/>
    <property type="match status" value="1"/>
</dbReference>
<feature type="domain" description="Glycosyl transferase family 25" evidence="1">
    <location>
        <begin position="3"/>
        <end position="108"/>
    </location>
</feature>
<dbReference type="InterPro" id="IPR002654">
    <property type="entry name" value="Glyco_trans_25"/>
</dbReference>
<dbReference type="OrthoDB" id="259382at2"/>
<accession>A3K0L7</accession>
<evidence type="ECO:0000313" key="2">
    <source>
        <dbReference type="EMBL" id="EBA09332.1"/>
    </source>
</evidence>
<evidence type="ECO:0000313" key="3">
    <source>
        <dbReference type="Proteomes" id="UP000005713"/>
    </source>
</evidence>
<dbReference type="Proteomes" id="UP000005713">
    <property type="component" value="Unassembled WGS sequence"/>
</dbReference>
<reference evidence="2 3" key="1">
    <citation type="submission" date="2006-06" db="EMBL/GenBank/DDBJ databases">
        <authorList>
            <person name="Moran M.A."/>
            <person name="Ferriera S."/>
            <person name="Johnson J."/>
            <person name="Kravitz S."/>
            <person name="Beeson K."/>
            <person name="Sutton G."/>
            <person name="Rogers Y.-H."/>
            <person name="Friedman R."/>
            <person name="Frazier M."/>
            <person name="Venter J.C."/>
        </authorList>
    </citation>
    <scope>NUCLEOTIDE SEQUENCE [LARGE SCALE GENOMIC DNA]</scope>
    <source>
        <strain evidence="2 3">E-37</strain>
    </source>
</reference>